<proteinExistence type="inferred from homology"/>
<dbReference type="PANTHER" id="PTHR12599">
    <property type="entry name" value="PTERIN-4-ALPHA-CARBINOLAMINE DEHYDRATASE"/>
    <property type="match status" value="1"/>
</dbReference>
<comment type="caution">
    <text evidence="6">The sequence shown here is derived from an EMBL/GenBank/DDBJ whole genome shotgun (WGS) entry which is preliminary data.</text>
</comment>
<gene>
    <name evidence="6" type="ORF">ADS79_21420</name>
    <name evidence="5" type="ORF">BRE01_00560</name>
</gene>
<evidence type="ECO:0000256" key="2">
    <source>
        <dbReference type="ARBA" id="ARBA00006472"/>
    </source>
</evidence>
<dbReference type="STRING" id="54915.ADS79_21420"/>
<dbReference type="RefSeq" id="WP_049740399.1">
    <property type="nucleotide sequence ID" value="NZ_BJON01000002.1"/>
</dbReference>
<comment type="similarity">
    <text evidence="2">Belongs to the pterin-4-alpha-carbinolamine dehydratase family.</text>
</comment>
<reference evidence="5 8" key="3">
    <citation type="submission" date="2019-06" db="EMBL/GenBank/DDBJ databases">
        <title>Whole genome shotgun sequence of Brevibacillus reuszeri NBRC 15719.</title>
        <authorList>
            <person name="Hosoyama A."/>
            <person name="Uohara A."/>
            <person name="Ohji S."/>
            <person name="Ichikawa N."/>
        </authorList>
    </citation>
    <scope>NUCLEOTIDE SEQUENCE [LARGE SCALE GENOMIC DNA]</scope>
    <source>
        <strain evidence="5 8">NBRC 15719</strain>
    </source>
</reference>
<evidence type="ECO:0000256" key="1">
    <source>
        <dbReference type="ARBA" id="ARBA00001554"/>
    </source>
</evidence>
<dbReference type="Proteomes" id="UP000319578">
    <property type="component" value="Unassembled WGS sequence"/>
</dbReference>
<dbReference type="Proteomes" id="UP000036834">
    <property type="component" value="Unassembled WGS sequence"/>
</dbReference>
<reference evidence="6" key="2">
    <citation type="submission" date="2015-07" db="EMBL/GenBank/DDBJ databases">
        <title>MeaNS - Measles Nucleotide Surveillance Program.</title>
        <authorList>
            <person name="Tran T."/>
            <person name="Druce J."/>
        </authorList>
    </citation>
    <scope>NUCLEOTIDE SEQUENCE</scope>
    <source>
        <strain evidence="6">DSM 9887</strain>
    </source>
</reference>
<evidence type="ECO:0000313" key="8">
    <source>
        <dbReference type="Proteomes" id="UP000319578"/>
    </source>
</evidence>
<evidence type="ECO:0000313" key="5">
    <source>
        <dbReference type="EMBL" id="GED66354.1"/>
    </source>
</evidence>
<dbReference type="PANTHER" id="PTHR12599:SF0">
    <property type="entry name" value="PTERIN-4-ALPHA-CARBINOLAMINE DEHYDRATASE"/>
    <property type="match status" value="1"/>
</dbReference>
<organism evidence="6 7">
    <name type="scientific">Brevibacillus reuszeri</name>
    <dbReference type="NCBI Taxonomy" id="54915"/>
    <lineage>
        <taxon>Bacteria</taxon>
        <taxon>Bacillati</taxon>
        <taxon>Bacillota</taxon>
        <taxon>Bacilli</taxon>
        <taxon>Bacillales</taxon>
        <taxon>Paenibacillaceae</taxon>
        <taxon>Brevibacillus</taxon>
    </lineage>
</organism>
<dbReference type="Pfam" id="PF01329">
    <property type="entry name" value="Pterin_4a"/>
    <property type="match status" value="1"/>
</dbReference>
<evidence type="ECO:0000256" key="3">
    <source>
        <dbReference type="ARBA" id="ARBA00013252"/>
    </source>
</evidence>
<dbReference type="EC" id="4.2.1.96" evidence="3"/>
<dbReference type="GO" id="GO:0008124">
    <property type="term" value="F:4-alpha-hydroxytetrahydrobiopterin dehydratase activity"/>
    <property type="evidence" value="ECO:0007669"/>
    <property type="project" value="UniProtKB-EC"/>
</dbReference>
<evidence type="ECO:0000313" key="7">
    <source>
        <dbReference type="Proteomes" id="UP000036834"/>
    </source>
</evidence>
<dbReference type="Gene3D" id="3.30.1360.20">
    <property type="entry name" value="Transcriptional coactivator/pterin dehydratase"/>
    <property type="match status" value="1"/>
</dbReference>
<evidence type="ECO:0000313" key="6">
    <source>
        <dbReference type="EMBL" id="KNB71364.1"/>
    </source>
</evidence>
<accession>A0A0K9YRM4</accession>
<protein>
    <recommendedName>
        <fullName evidence="3">4a-hydroxytetrahydrobiopterin dehydratase</fullName>
        <ecNumber evidence="3">4.2.1.96</ecNumber>
    </recommendedName>
</protein>
<dbReference type="EMBL" id="BJON01000002">
    <property type="protein sequence ID" value="GED66354.1"/>
    <property type="molecule type" value="Genomic_DNA"/>
</dbReference>
<sequence>MSRLSLEQVKLYLGKVPGWKLVEDRMALSRTYNCRDFATAISFVNRVAELLEPDSQHVEIHLNGGMVTFTLATREAKGLTGKDFALAQTISKVS</sequence>
<keyword evidence="8" id="KW-1185">Reference proteome</keyword>
<reference evidence="7" key="1">
    <citation type="submission" date="2015-07" db="EMBL/GenBank/DDBJ databases">
        <title>Genome sequencing project for genomic taxonomy and phylogenomics of Bacillus-like bacteria.</title>
        <authorList>
            <person name="Liu B."/>
            <person name="Wang J."/>
            <person name="Zhu Y."/>
            <person name="Liu G."/>
            <person name="Chen Q."/>
            <person name="Chen Z."/>
            <person name="Lan J."/>
            <person name="Che J."/>
            <person name="Ge C."/>
            <person name="Shi H."/>
            <person name="Pan Z."/>
            <person name="Liu X."/>
        </authorList>
    </citation>
    <scope>NUCLEOTIDE SEQUENCE [LARGE SCALE GENOMIC DNA]</scope>
    <source>
        <strain evidence="7">DSM 9887</strain>
    </source>
</reference>
<dbReference type="InterPro" id="IPR036428">
    <property type="entry name" value="PCD_sf"/>
</dbReference>
<dbReference type="PATRIC" id="fig|54915.3.peg.3418"/>
<dbReference type="CDD" id="cd00488">
    <property type="entry name" value="PCD_DCoH"/>
    <property type="match status" value="1"/>
</dbReference>
<comment type="catalytic activity">
    <reaction evidence="1">
        <text>(4aS,6R)-4a-hydroxy-L-erythro-5,6,7,8-tetrahydrobiopterin = (6R)-L-erythro-6,7-dihydrobiopterin + H2O</text>
        <dbReference type="Rhea" id="RHEA:11920"/>
        <dbReference type="ChEBI" id="CHEBI:15377"/>
        <dbReference type="ChEBI" id="CHEBI:15642"/>
        <dbReference type="ChEBI" id="CHEBI:43120"/>
        <dbReference type="EC" id="4.2.1.96"/>
    </reaction>
</comment>
<dbReference type="InterPro" id="IPR001533">
    <property type="entry name" value="Pterin_deHydtase"/>
</dbReference>
<dbReference type="SUPFAM" id="SSF55248">
    <property type="entry name" value="PCD-like"/>
    <property type="match status" value="1"/>
</dbReference>
<name>A0A0K9YRM4_9BACL</name>
<keyword evidence="4" id="KW-0456">Lyase</keyword>
<evidence type="ECO:0000256" key="4">
    <source>
        <dbReference type="ARBA" id="ARBA00023239"/>
    </source>
</evidence>
<dbReference type="OrthoDB" id="9800108at2"/>
<dbReference type="GO" id="GO:0006729">
    <property type="term" value="P:tetrahydrobiopterin biosynthetic process"/>
    <property type="evidence" value="ECO:0007669"/>
    <property type="project" value="InterPro"/>
</dbReference>
<dbReference type="AlphaFoldDB" id="A0A0K9YRM4"/>
<dbReference type="EMBL" id="LGIQ01000009">
    <property type="protein sequence ID" value="KNB71364.1"/>
    <property type="molecule type" value="Genomic_DNA"/>
</dbReference>